<evidence type="ECO:0000313" key="4">
    <source>
        <dbReference type="Proteomes" id="UP000291822"/>
    </source>
</evidence>
<proteinExistence type="predicted"/>
<dbReference type="AlphaFoldDB" id="A0A4R0YG05"/>
<dbReference type="SMART" id="SM00028">
    <property type="entry name" value="TPR"/>
    <property type="match status" value="4"/>
</dbReference>
<evidence type="ECO:0000256" key="1">
    <source>
        <dbReference type="ARBA" id="ARBA00022679"/>
    </source>
</evidence>
<evidence type="ECO:0000313" key="3">
    <source>
        <dbReference type="EMBL" id="TCI07186.1"/>
    </source>
</evidence>
<protein>
    <submittedName>
        <fullName evidence="3">Sulfotransferase family protein</fullName>
    </submittedName>
</protein>
<dbReference type="GO" id="GO:0008476">
    <property type="term" value="F:protein-tyrosine sulfotransferase activity"/>
    <property type="evidence" value="ECO:0007669"/>
    <property type="project" value="InterPro"/>
</dbReference>
<name>A0A4R0YG05_9GAMM</name>
<feature type="repeat" description="TPR" evidence="2">
    <location>
        <begin position="108"/>
        <end position="141"/>
    </location>
</feature>
<dbReference type="SUPFAM" id="SSF52540">
    <property type="entry name" value="P-loop containing nucleoside triphosphate hydrolases"/>
    <property type="match status" value="1"/>
</dbReference>
<dbReference type="PROSITE" id="PS50005">
    <property type="entry name" value="TPR"/>
    <property type="match status" value="2"/>
</dbReference>
<dbReference type="InterPro" id="IPR026634">
    <property type="entry name" value="TPST-like"/>
</dbReference>
<sequence length="621" mass="67681">MTDRPLPSSADLSARMLAAYQGGDMATVLALGEHAADADDTMLLLLGAAQQSLARLDDALATFGRLVRRRPDVPEYWNNLAVVARGLGDGDTAEQALRRAVALAPHEAEIHYNLGLLYAEQQRWLLAREALLEAVHLAPGFIDARLQAAHACHVCGDNSAEEAMLDGAGHWPPQPAEQALKLATMLATQGALAAAFDVLDKAILPAGDDARIARLRIAARRAALHERNNRTAEAQGELAALPPSALDALAADQQGLRSEGWSAHAAVAARLGDLAGATMLYQRVLDHAGEADVRANAAFGLAAALDKQGRRDEAWQAALAAHAAQWEIARDIVPELLADGSQPLAMAGHRVGPAEHARWTSLSAPGGRESPVFVVGFPRSGTTLLEQMIDAHPDFRSMDERAFVYELTERMNLAGQAYPAGLTAMTQLEANQLRAIYAGLAARVVPDLGGRQLVDKNPLNMLCLPMIMRLFPEARIILCLRHPCDVLLSCFMQSFRSPAFMVMCSSLQRLAEGYVNAFEQWLGHVEVFAPRVLEWRYEAVVQGFDEHVAWLGRFLEVDDASPMARFAEHARNKGYISTPSYAQVTQGIHGKAVNRWHAYRDMFAPVLPTLRPLMQRLGYRE</sequence>
<dbReference type="Gene3D" id="3.40.50.300">
    <property type="entry name" value="P-loop containing nucleotide triphosphate hydrolases"/>
    <property type="match status" value="1"/>
</dbReference>
<feature type="repeat" description="TPR" evidence="2">
    <location>
        <begin position="74"/>
        <end position="107"/>
    </location>
</feature>
<evidence type="ECO:0000256" key="2">
    <source>
        <dbReference type="PROSITE-ProRule" id="PRU00339"/>
    </source>
</evidence>
<keyword evidence="2" id="KW-0802">TPR repeat</keyword>
<reference evidence="3 4" key="1">
    <citation type="submission" date="2019-02" db="EMBL/GenBank/DDBJ databases">
        <title>Dyella amyloliquefaciens sp. nov., isolated from forest soil.</title>
        <authorList>
            <person name="Gao Z.-H."/>
            <person name="Qiu L.-H."/>
        </authorList>
    </citation>
    <scope>NUCLEOTIDE SEQUENCE [LARGE SCALE GENOMIC DNA]</scope>
    <source>
        <strain evidence="3 4">KACC 12747</strain>
    </source>
</reference>
<dbReference type="InterPro" id="IPR027417">
    <property type="entry name" value="P-loop_NTPase"/>
</dbReference>
<dbReference type="PANTHER" id="PTHR12788:SF10">
    <property type="entry name" value="PROTEIN-TYROSINE SULFOTRANSFERASE"/>
    <property type="match status" value="1"/>
</dbReference>
<dbReference type="InterPro" id="IPR011990">
    <property type="entry name" value="TPR-like_helical_dom_sf"/>
</dbReference>
<dbReference type="Gene3D" id="1.25.40.10">
    <property type="entry name" value="Tetratricopeptide repeat domain"/>
    <property type="match status" value="1"/>
</dbReference>
<dbReference type="Pfam" id="PF13432">
    <property type="entry name" value="TPR_16"/>
    <property type="match status" value="1"/>
</dbReference>
<comment type="caution">
    <text evidence="3">The sequence shown here is derived from an EMBL/GenBank/DDBJ whole genome shotgun (WGS) entry which is preliminary data.</text>
</comment>
<gene>
    <name evidence="3" type="ORF">EZM97_31795</name>
</gene>
<organism evidence="3 4">
    <name type="scientific">Dyella soli</name>
    <dbReference type="NCBI Taxonomy" id="522319"/>
    <lineage>
        <taxon>Bacteria</taxon>
        <taxon>Pseudomonadati</taxon>
        <taxon>Pseudomonadota</taxon>
        <taxon>Gammaproteobacteria</taxon>
        <taxon>Lysobacterales</taxon>
        <taxon>Rhodanobacteraceae</taxon>
        <taxon>Dyella</taxon>
    </lineage>
</organism>
<dbReference type="EMBL" id="SJTG01000005">
    <property type="protein sequence ID" value="TCI07186.1"/>
    <property type="molecule type" value="Genomic_DNA"/>
</dbReference>
<dbReference type="Proteomes" id="UP000291822">
    <property type="component" value="Unassembled WGS sequence"/>
</dbReference>
<keyword evidence="1 3" id="KW-0808">Transferase</keyword>
<keyword evidence="4" id="KW-1185">Reference proteome</keyword>
<dbReference type="PANTHER" id="PTHR12788">
    <property type="entry name" value="PROTEIN-TYROSINE SULFOTRANSFERASE 2"/>
    <property type="match status" value="1"/>
</dbReference>
<accession>A0A4R0YG05</accession>
<dbReference type="SUPFAM" id="SSF48452">
    <property type="entry name" value="TPR-like"/>
    <property type="match status" value="2"/>
</dbReference>
<dbReference type="InterPro" id="IPR019734">
    <property type="entry name" value="TPR_rpt"/>
</dbReference>
<dbReference type="Pfam" id="PF13469">
    <property type="entry name" value="Sulfotransfer_3"/>
    <property type="match status" value="1"/>
</dbReference>